<feature type="domain" description="ABC transporter" evidence="5">
    <location>
        <begin position="41"/>
        <end position="266"/>
    </location>
</feature>
<comment type="similarity">
    <text evidence="1">Belongs to the ABC transporter superfamily.</text>
</comment>
<comment type="caution">
    <text evidence="6">The sequence shown here is derived from an EMBL/GenBank/DDBJ whole genome shotgun (WGS) entry which is preliminary data.</text>
</comment>
<organism evidence="6 7">
    <name type="scientific">Agrilutibacter niabensis</name>
    <dbReference type="NCBI Taxonomy" id="380628"/>
    <lineage>
        <taxon>Bacteria</taxon>
        <taxon>Pseudomonadati</taxon>
        <taxon>Pseudomonadota</taxon>
        <taxon>Gammaproteobacteria</taxon>
        <taxon>Lysobacterales</taxon>
        <taxon>Lysobacteraceae</taxon>
        <taxon>Agrilutibacter</taxon>
    </lineage>
</organism>
<gene>
    <name evidence="6" type="ORF">J2X04_003202</name>
</gene>
<evidence type="ECO:0000256" key="1">
    <source>
        <dbReference type="ARBA" id="ARBA00005417"/>
    </source>
</evidence>
<dbReference type="Pfam" id="PF00005">
    <property type="entry name" value="ABC_tran"/>
    <property type="match status" value="1"/>
</dbReference>
<dbReference type="CDD" id="cd03220">
    <property type="entry name" value="ABC_KpsT_Wzt"/>
    <property type="match status" value="1"/>
</dbReference>
<dbReference type="SUPFAM" id="SSF52540">
    <property type="entry name" value="P-loop containing nucleoside triphosphate hydrolases"/>
    <property type="match status" value="1"/>
</dbReference>
<protein>
    <submittedName>
        <fullName evidence="6">Lipopolysaccharide transport system ATP-binding protein</fullName>
    </submittedName>
</protein>
<name>A0ABU1VTK2_9GAMM</name>
<keyword evidence="7" id="KW-1185">Reference proteome</keyword>
<dbReference type="PANTHER" id="PTHR46743">
    <property type="entry name" value="TEICHOIC ACIDS EXPORT ATP-BINDING PROTEIN TAGH"/>
    <property type="match status" value="1"/>
</dbReference>
<dbReference type="EMBL" id="JAVDVW010000002">
    <property type="protein sequence ID" value="MDR7100821.1"/>
    <property type="molecule type" value="Genomic_DNA"/>
</dbReference>
<dbReference type="Gene3D" id="3.40.50.300">
    <property type="entry name" value="P-loop containing nucleotide triphosphate hydrolases"/>
    <property type="match status" value="1"/>
</dbReference>
<dbReference type="PROSITE" id="PS50893">
    <property type="entry name" value="ABC_TRANSPORTER_2"/>
    <property type="match status" value="1"/>
</dbReference>
<dbReference type="Gene3D" id="2.70.50.60">
    <property type="entry name" value="abc- transporter (atp binding component) like domain"/>
    <property type="match status" value="1"/>
</dbReference>
<dbReference type="Proteomes" id="UP001267878">
    <property type="component" value="Unassembled WGS sequence"/>
</dbReference>
<reference evidence="6 7" key="1">
    <citation type="submission" date="2023-07" db="EMBL/GenBank/DDBJ databases">
        <title>Sorghum-associated microbial communities from plants grown in Nebraska, USA.</title>
        <authorList>
            <person name="Schachtman D."/>
        </authorList>
    </citation>
    <scope>NUCLEOTIDE SEQUENCE [LARGE SCALE GENOMIC DNA]</scope>
    <source>
        <strain evidence="6 7">BE187</strain>
    </source>
</reference>
<dbReference type="InterPro" id="IPR003593">
    <property type="entry name" value="AAA+_ATPase"/>
</dbReference>
<evidence type="ECO:0000256" key="3">
    <source>
        <dbReference type="ARBA" id="ARBA00022741"/>
    </source>
</evidence>
<dbReference type="InterPro" id="IPR015860">
    <property type="entry name" value="ABC_transpr_TagH-like"/>
</dbReference>
<proteinExistence type="inferred from homology"/>
<evidence type="ECO:0000256" key="4">
    <source>
        <dbReference type="ARBA" id="ARBA00022840"/>
    </source>
</evidence>
<dbReference type="InterPro" id="IPR017871">
    <property type="entry name" value="ABC_transporter-like_CS"/>
</dbReference>
<dbReference type="InterPro" id="IPR027417">
    <property type="entry name" value="P-loop_NTPase"/>
</dbReference>
<evidence type="ECO:0000313" key="6">
    <source>
        <dbReference type="EMBL" id="MDR7100821.1"/>
    </source>
</evidence>
<accession>A0ABU1VTK2</accession>
<dbReference type="CDD" id="cd10147">
    <property type="entry name" value="Wzt_C-like"/>
    <property type="match status" value="1"/>
</dbReference>
<evidence type="ECO:0000313" key="7">
    <source>
        <dbReference type="Proteomes" id="UP001267878"/>
    </source>
</evidence>
<keyword evidence="3" id="KW-0547">Nucleotide-binding</keyword>
<evidence type="ECO:0000259" key="5">
    <source>
        <dbReference type="PROSITE" id="PS50893"/>
    </source>
</evidence>
<dbReference type="RefSeq" id="WP_310056066.1">
    <property type="nucleotide sequence ID" value="NZ_JAVDVW010000002.1"/>
</dbReference>
<dbReference type="SMART" id="SM00382">
    <property type="entry name" value="AAA"/>
    <property type="match status" value="1"/>
</dbReference>
<dbReference type="Pfam" id="PF14524">
    <property type="entry name" value="Wzt_C"/>
    <property type="match status" value="1"/>
</dbReference>
<dbReference type="PANTHER" id="PTHR46743:SF2">
    <property type="entry name" value="TEICHOIC ACIDS EXPORT ATP-BINDING PROTEIN TAGH"/>
    <property type="match status" value="1"/>
</dbReference>
<evidence type="ECO:0000256" key="2">
    <source>
        <dbReference type="ARBA" id="ARBA00022448"/>
    </source>
</evidence>
<keyword evidence="2" id="KW-0813">Transport</keyword>
<keyword evidence="4 6" id="KW-0067">ATP-binding</keyword>
<dbReference type="GO" id="GO:0005524">
    <property type="term" value="F:ATP binding"/>
    <property type="evidence" value="ECO:0007669"/>
    <property type="project" value="UniProtKB-KW"/>
</dbReference>
<dbReference type="PROSITE" id="PS00211">
    <property type="entry name" value="ABC_TRANSPORTER_1"/>
    <property type="match status" value="1"/>
</dbReference>
<dbReference type="InterPro" id="IPR003439">
    <property type="entry name" value="ABC_transporter-like_ATP-bd"/>
</dbReference>
<dbReference type="InterPro" id="IPR050683">
    <property type="entry name" value="Bact_Polysacc_Export_ATP-bd"/>
</dbReference>
<sequence>MSSEISISVAGVSKCYNVYSNPADRLKHALYPKAASVAGMVGARGISHGLRARRTHREFWALRDVSFDVHRGETIGIVGRNGSGKSTLLQMIAGTLNPTSGDIRVSGRLAAMLELGSGFNPDFTGIENVQLNAAVLGLTPDEIDQKMDAILDFADIGDFVERPVKTYSSGMMVRLAFAVQAQVDPDILIVDEALAVGDARFQAKCFARLETLKRAGTSILFVSHSTEQVVSHCDRAILLHDGTVHQSGLPKDVVHTYLDLLFGKGRQAKVNGSPDPFDDGAKLALTNGDTAQTQGDAFQTRPNYNPYEFRWGDGAAAISDFRLVTPTTTNPSRIEAGTPLVLELGVRFLRHVHRPIFGMTIKSKDGITVFGTNTELKAANSTGTLGEAGSLGHVRFAFDCRLGPGDYFISVGIASRDGDEVVPHDRRYDSIHLNVVSEEFFGLAKLDVTIDTIEATP</sequence>
<dbReference type="InterPro" id="IPR029439">
    <property type="entry name" value="Wzt_C"/>
</dbReference>